<accession>A0A0U5C324</accession>
<name>A0A0U5C324_ASPCI</name>
<dbReference type="OrthoDB" id="3515175at2759"/>
<keyword evidence="2" id="KW-1185">Reference proteome</keyword>
<reference evidence="2" key="1">
    <citation type="journal article" date="2016" name="Genome Announc.">
        <title>Draft genome sequences of fungus Aspergillus calidoustus.</title>
        <authorList>
            <person name="Horn F."/>
            <person name="Linde J."/>
            <person name="Mattern D.J."/>
            <person name="Walther G."/>
            <person name="Guthke R."/>
            <person name="Scherlach K."/>
            <person name="Martin K."/>
            <person name="Brakhage A.A."/>
            <person name="Petzke L."/>
            <person name="Valiante V."/>
        </authorList>
    </citation>
    <scope>NUCLEOTIDE SEQUENCE [LARGE SCALE GENOMIC DNA]</scope>
    <source>
        <strain evidence="2">SF006504</strain>
    </source>
</reference>
<sequence>MPRGYTQLYKLCPRSFLFAIVANVGPDGASRSLAVAYRQGNDANSASFPSRVSHFVADTLALIEILSDPANRAPLEAERSLAEGWYRDEVECSDRPSVPDRPQPPFLVPEGYSWARQMHPQPQLPWDGDASREFPFITTCLLLGLLRDNRDGNAKTMRDNRSRLSDVQLQPLSTVFRGDCIEYGLIVLDISDLHSGIKYGITAFPVCYMAEVHYRDCLGHWDPVEDPPPAKEPDVVPGQRPRELLSIHQWRSRYFFDRFMGDGPSIRRLDGMPLAGSAALDFLWPNIYGDPPKDWSTDSEEDYDSTGSLSATILEEPPQKFSDEIASGIDDLLDLTQEPAERSLEETVIHRIQNLAEHREQLRQRLEEASDRLGPSKISSHLLRVAYAGHSHLNWVAFQKLTLGAIAAAITSEELRDASALSLRIDQFMLARDEKEGGLDDLVAALAQSTALKQLCFLQRPDRKSVDASDRFCSRLAERLSGGDLEWLRSRTM</sequence>
<evidence type="ECO:0000313" key="2">
    <source>
        <dbReference type="Proteomes" id="UP000054771"/>
    </source>
</evidence>
<evidence type="ECO:0000313" key="1">
    <source>
        <dbReference type="EMBL" id="CEL01962.1"/>
    </source>
</evidence>
<dbReference type="AlphaFoldDB" id="A0A0U5C324"/>
<dbReference type="EMBL" id="CDMC01000001">
    <property type="protein sequence ID" value="CEL01962.1"/>
    <property type="molecule type" value="Genomic_DNA"/>
</dbReference>
<dbReference type="STRING" id="454130.A0A0U5C324"/>
<proteinExistence type="predicted"/>
<gene>
    <name evidence="1" type="ORF">ASPCAL01538</name>
</gene>
<dbReference type="OMA" id="AYRQGND"/>
<organism evidence="1 2">
    <name type="scientific">Aspergillus calidoustus</name>
    <dbReference type="NCBI Taxonomy" id="454130"/>
    <lineage>
        <taxon>Eukaryota</taxon>
        <taxon>Fungi</taxon>
        <taxon>Dikarya</taxon>
        <taxon>Ascomycota</taxon>
        <taxon>Pezizomycotina</taxon>
        <taxon>Eurotiomycetes</taxon>
        <taxon>Eurotiomycetidae</taxon>
        <taxon>Eurotiales</taxon>
        <taxon>Aspergillaceae</taxon>
        <taxon>Aspergillus</taxon>
        <taxon>Aspergillus subgen. Nidulantes</taxon>
    </lineage>
</organism>
<protein>
    <submittedName>
        <fullName evidence="1">Uncharacterized protein</fullName>
    </submittedName>
</protein>
<dbReference type="Proteomes" id="UP000054771">
    <property type="component" value="Unassembled WGS sequence"/>
</dbReference>